<dbReference type="InterPro" id="IPR005807">
    <property type="entry name" value="SecE_bac"/>
</dbReference>
<dbReference type="GO" id="GO:0009306">
    <property type="term" value="P:protein secretion"/>
    <property type="evidence" value="ECO:0007669"/>
    <property type="project" value="UniProtKB-UniRule"/>
</dbReference>
<dbReference type="GO" id="GO:0065002">
    <property type="term" value="P:intracellular protein transmembrane transport"/>
    <property type="evidence" value="ECO:0007669"/>
    <property type="project" value="UniProtKB-UniRule"/>
</dbReference>
<evidence type="ECO:0000256" key="1">
    <source>
        <dbReference type="ARBA" id="ARBA00004370"/>
    </source>
</evidence>
<dbReference type="PANTHER" id="PTHR33910">
    <property type="entry name" value="PROTEIN TRANSLOCASE SUBUNIT SECE"/>
    <property type="match status" value="1"/>
</dbReference>
<sequence length="107" mass="11722">MTVKKPETKTKTVEPGRKVAIGKINVAQAPAGAAAVEKAPKKPFNPTKFFKEVQIEAKRITWTSRKEVWITTVMVLIMVVLAGIFFFVVDGGIGFLTNYVTKIGLQG</sequence>
<dbReference type="STRING" id="260084.SAMN02927928_0240"/>
<keyword evidence="11" id="KW-1185">Reference proteome</keyword>
<dbReference type="HAMAP" id="MF_00422">
    <property type="entry name" value="SecE"/>
    <property type="match status" value="1"/>
</dbReference>
<protein>
    <recommendedName>
        <fullName evidence="9">Protein translocase subunit SecE</fullName>
    </recommendedName>
</protein>
<comment type="similarity">
    <text evidence="9">Belongs to the SecE/SEC61-gamma family.</text>
</comment>
<gene>
    <name evidence="9" type="primary">secE</name>
    <name evidence="10" type="ORF">SAMN02927928_0240</name>
</gene>
<keyword evidence="6 9" id="KW-1133">Transmembrane helix</keyword>
<evidence type="ECO:0000256" key="5">
    <source>
        <dbReference type="ARBA" id="ARBA00022927"/>
    </source>
</evidence>
<evidence type="ECO:0000256" key="9">
    <source>
        <dbReference type="HAMAP-Rule" id="MF_00422"/>
    </source>
</evidence>
<accession>A0A1G4PC49</accession>
<keyword evidence="8 9" id="KW-0472">Membrane</keyword>
<comment type="subcellular location">
    <subcellularLocation>
        <location evidence="9">Cell membrane</location>
        <topology evidence="9">Single-pass membrane protein</topology>
    </subcellularLocation>
    <subcellularLocation>
        <location evidence="1">Membrane</location>
    </subcellularLocation>
</comment>
<organism evidence="10 11">
    <name type="scientific">Asticcacaulis taihuensis</name>
    <dbReference type="NCBI Taxonomy" id="260084"/>
    <lineage>
        <taxon>Bacteria</taxon>
        <taxon>Pseudomonadati</taxon>
        <taxon>Pseudomonadota</taxon>
        <taxon>Alphaproteobacteria</taxon>
        <taxon>Caulobacterales</taxon>
        <taxon>Caulobacteraceae</taxon>
        <taxon>Asticcacaulis</taxon>
    </lineage>
</organism>
<evidence type="ECO:0000256" key="3">
    <source>
        <dbReference type="ARBA" id="ARBA00022475"/>
    </source>
</evidence>
<keyword evidence="2 9" id="KW-0813">Transport</keyword>
<dbReference type="PANTHER" id="PTHR33910:SF1">
    <property type="entry name" value="PROTEIN TRANSLOCASE SUBUNIT SECE"/>
    <property type="match status" value="1"/>
</dbReference>
<dbReference type="NCBIfam" id="TIGR00964">
    <property type="entry name" value="secE_bact"/>
    <property type="match status" value="1"/>
</dbReference>
<dbReference type="EMBL" id="FMTS01000001">
    <property type="protein sequence ID" value="SCW29834.1"/>
    <property type="molecule type" value="Genomic_DNA"/>
</dbReference>
<evidence type="ECO:0000313" key="11">
    <source>
        <dbReference type="Proteomes" id="UP000199150"/>
    </source>
</evidence>
<evidence type="ECO:0000256" key="6">
    <source>
        <dbReference type="ARBA" id="ARBA00022989"/>
    </source>
</evidence>
<reference evidence="11" key="1">
    <citation type="submission" date="2016-10" db="EMBL/GenBank/DDBJ databases">
        <authorList>
            <person name="Varghese N."/>
            <person name="Submissions S."/>
        </authorList>
    </citation>
    <scope>NUCLEOTIDE SEQUENCE [LARGE SCALE GENOMIC DNA]</scope>
    <source>
        <strain evidence="11">CGMCC 1.3431</strain>
    </source>
</reference>
<keyword evidence="5 9" id="KW-0653">Protein transport</keyword>
<evidence type="ECO:0000256" key="7">
    <source>
        <dbReference type="ARBA" id="ARBA00023010"/>
    </source>
</evidence>
<comment type="function">
    <text evidence="9">Essential subunit of the Sec protein translocation channel SecYEG. Clamps together the 2 halves of SecY. May contact the channel plug during translocation.</text>
</comment>
<dbReference type="Pfam" id="PF00584">
    <property type="entry name" value="SecE"/>
    <property type="match status" value="1"/>
</dbReference>
<keyword evidence="7 9" id="KW-0811">Translocation</keyword>
<name>A0A1G4PC49_9CAUL</name>
<dbReference type="Gene3D" id="1.20.5.1030">
    <property type="entry name" value="Preprotein translocase secy subunit"/>
    <property type="match status" value="1"/>
</dbReference>
<evidence type="ECO:0000256" key="8">
    <source>
        <dbReference type="ARBA" id="ARBA00023136"/>
    </source>
</evidence>
<dbReference type="InterPro" id="IPR038379">
    <property type="entry name" value="SecE_sf"/>
</dbReference>
<dbReference type="GO" id="GO:0043952">
    <property type="term" value="P:protein transport by the Sec complex"/>
    <property type="evidence" value="ECO:0007669"/>
    <property type="project" value="UniProtKB-UniRule"/>
</dbReference>
<dbReference type="GO" id="GO:0005886">
    <property type="term" value="C:plasma membrane"/>
    <property type="evidence" value="ECO:0007669"/>
    <property type="project" value="UniProtKB-SubCell"/>
</dbReference>
<dbReference type="Proteomes" id="UP000199150">
    <property type="component" value="Unassembled WGS sequence"/>
</dbReference>
<proteinExistence type="inferred from homology"/>
<dbReference type="GO" id="GO:0008320">
    <property type="term" value="F:protein transmembrane transporter activity"/>
    <property type="evidence" value="ECO:0007669"/>
    <property type="project" value="UniProtKB-UniRule"/>
</dbReference>
<keyword evidence="3 9" id="KW-1003">Cell membrane</keyword>
<evidence type="ECO:0000256" key="2">
    <source>
        <dbReference type="ARBA" id="ARBA00022448"/>
    </source>
</evidence>
<dbReference type="OrthoDB" id="9812738at2"/>
<dbReference type="AlphaFoldDB" id="A0A1G4PC49"/>
<evidence type="ECO:0000256" key="4">
    <source>
        <dbReference type="ARBA" id="ARBA00022692"/>
    </source>
</evidence>
<keyword evidence="4 9" id="KW-0812">Transmembrane</keyword>
<dbReference type="GO" id="GO:0006605">
    <property type="term" value="P:protein targeting"/>
    <property type="evidence" value="ECO:0007669"/>
    <property type="project" value="UniProtKB-UniRule"/>
</dbReference>
<feature type="transmembrane region" description="Helical" evidence="9">
    <location>
        <begin position="68"/>
        <end position="89"/>
    </location>
</feature>
<comment type="subunit">
    <text evidence="9">Component of the Sec protein translocase complex. Heterotrimer consisting of SecY, SecE and SecG subunits. The heterotrimers can form oligomers, although 1 heterotrimer is thought to be able to translocate proteins. Interacts with the ribosome. Interacts with SecDF, and other proteins may be involved. Interacts with SecA.</text>
</comment>
<dbReference type="InterPro" id="IPR001901">
    <property type="entry name" value="Translocase_SecE/Sec61-g"/>
</dbReference>
<evidence type="ECO:0000313" key="10">
    <source>
        <dbReference type="EMBL" id="SCW29834.1"/>
    </source>
</evidence>